<proteinExistence type="predicted"/>
<sequence length="66" mass="7617">MFFSHKIIFLSFVKIMAILNPRFRLHQKYGGCVTLGSIVIKAVCRGQGKFDFRAVILITPQPLFFR</sequence>
<dbReference type="Proteomes" id="UP001443914">
    <property type="component" value="Unassembled WGS sequence"/>
</dbReference>
<keyword evidence="3" id="KW-1185">Reference proteome</keyword>
<keyword evidence="1" id="KW-0732">Signal</keyword>
<comment type="caution">
    <text evidence="2">The sequence shown here is derived from an EMBL/GenBank/DDBJ whole genome shotgun (WGS) entry which is preliminary data.</text>
</comment>
<feature type="chain" id="PRO_5043441349" evidence="1">
    <location>
        <begin position="18"/>
        <end position="66"/>
    </location>
</feature>
<dbReference type="AlphaFoldDB" id="A0AAW1GR13"/>
<protein>
    <submittedName>
        <fullName evidence="2">Uncharacterized protein</fullName>
    </submittedName>
</protein>
<name>A0AAW1GR13_SAPOF</name>
<evidence type="ECO:0000256" key="1">
    <source>
        <dbReference type="SAM" id="SignalP"/>
    </source>
</evidence>
<evidence type="ECO:0000313" key="3">
    <source>
        <dbReference type="Proteomes" id="UP001443914"/>
    </source>
</evidence>
<feature type="signal peptide" evidence="1">
    <location>
        <begin position="1"/>
        <end position="17"/>
    </location>
</feature>
<dbReference type="EMBL" id="JBDFQZ010000014">
    <property type="protein sequence ID" value="KAK9666965.1"/>
    <property type="molecule type" value="Genomic_DNA"/>
</dbReference>
<organism evidence="2 3">
    <name type="scientific">Saponaria officinalis</name>
    <name type="common">Common soapwort</name>
    <name type="synonym">Lychnis saponaria</name>
    <dbReference type="NCBI Taxonomy" id="3572"/>
    <lineage>
        <taxon>Eukaryota</taxon>
        <taxon>Viridiplantae</taxon>
        <taxon>Streptophyta</taxon>
        <taxon>Embryophyta</taxon>
        <taxon>Tracheophyta</taxon>
        <taxon>Spermatophyta</taxon>
        <taxon>Magnoliopsida</taxon>
        <taxon>eudicotyledons</taxon>
        <taxon>Gunneridae</taxon>
        <taxon>Pentapetalae</taxon>
        <taxon>Caryophyllales</taxon>
        <taxon>Caryophyllaceae</taxon>
        <taxon>Caryophylleae</taxon>
        <taxon>Saponaria</taxon>
    </lineage>
</organism>
<gene>
    <name evidence="2" type="ORF">RND81_14G223600</name>
</gene>
<reference evidence="2" key="1">
    <citation type="submission" date="2024-03" db="EMBL/GenBank/DDBJ databases">
        <title>WGS assembly of Saponaria officinalis var. Norfolk2.</title>
        <authorList>
            <person name="Jenkins J."/>
            <person name="Shu S."/>
            <person name="Grimwood J."/>
            <person name="Barry K."/>
            <person name="Goodstein D."/>
            <person name="Schmutz J."/>
            <person name="Leebens-Mack J."/>
            <person name="Osbourn A."/>
        </authorList>
    </citation>
    <scope>NUCLEOTIDE SEQUENCE [LARGE SCALE GENOMIC DNA]</scope>
    <source>
        <strain evidence="2">JIC</strain>
    </source>
</reference>
<accession>A0AAW1GR13</accession>
<evidence type="ECO:0000313" key="2">
    <source>
        <dbReference type="EMBL" id="KAK9666965.1"/>
    </source>
</evidence>